<sequence length="58" mass="6400">MAHQLVQDDDENDRGYGTPGPSHSRAHSNPGLPPRANTFPVFGEDPSLVAWRLGNRNF</sequence>
<evidence type="ECO:0000313" key="2">
    <source>
        <dbReference type="EMBL" id="EFI28219.1"/>
    </source>
</evidence>
<dbReference type="AlphaFoldDB" id="D6RLQ1"/>
<evidence type="ECO:0000313" key="3">
    <source>
        <dbReference type="Proteomes" id="UP000001861"/>
    </source>
</evidence>
<dbReference type="RefSeq" id="XP_002911713.1">
    <property type="nucleotide sequence ID" value="XM_002911667.1"/>
</dbReference>
<protein>
    <submittedName>
        <fullName evidence="2">Uncharacterized protein</fullName>
    </submittedName>
</protein>
<dbReference type="GeneID" id="9380004"/>
<reference evidence="2 3" key="1">
    <citation type="journal article" date="2010" name="Proc. Natl. Acad. Sci. U.S.A.">
        <title>Insights into evolution of multicellular fungi from the assembled chromosomes of the mushroom Coprinopsis cinerea (Coprinus cinereus).</title>
        <authorList>
            <person name="Stajich J.E."/>
            <person name="Wilke S.K."/>
            <person name="Ahren D."/>
            <person name="Au C.H."/>
            <person name="Birren B.W."/>
            <person name="Borodovsky M."/>
            <person name="Burns C."/>
            <person name="Canback B."/>
            <person name="Casselton L.A."/>
            <person name="Cheng C.K."/>
            <person name="Deng J."/>
            <person name="Dietrich F.S."/>
            <person name="Fargo D.C."/>
            <person name="Farman M.L."/>
            <person name="Gathman A.C."/>
            <person name="Goldberg J."/>
            <person name="Guigo R."/>
            <person name="Hoegger P.J."/>
            <person name="Hooker J.B."/>
            <person name="Huggins A."/>
            <person name="James T.Y."/>
            <person name="Kamada T."/>
            <person name="Kilaru S."/>
            <person name="Kodira C."/>
            <person name="Kues U."/>
            <person name="Kupfer D."/>
            <person name="Kwan H.S."/>
            <person name="Lomsadze A."/>
            <person name="Li W."/>
            <person name="Lilly W.W."/>
            <person name="Ma L.J."/>
            <person name="Mackey A.J."/>
            <person name="Manning G."/>
            <person name="Martin F."/>
            <person name="Muraguchi H."/>
            <person name="Natvig D.O."/>
            <person name="Palmerini H."/>
            <person name="Ramesh M.A."/>
            <person name="Rehmeyer C.J."/>
            <person name="Roe B.A."/>
            <person name="Shenoy N."/>
            <person name="Stanke M."/>
            <person name="Ter-Hovhannisyan V."/>
            <person name="Tunlid A."/>
            <person name="Velagapudi R."/>
            <person name="Vision T.J."/>
            <person name="Zeng Q."/>
            <person name="Zolan M.E."/>
            <person name="Pukkila P.J."/>
        </authorList>
    </citation>
    <scope>NUCLEOTIDE SEQUENCE [LARGE SCALE GENOMIC DNA]</scope>
    <source>
        <strain evidence="3">Okayama-7 / 130 / ATCC MYA-4618 / FGSC 9003</strain>
    </source>
</reference>
<feature type="region of interest" description="Disordered" evidence="1">
    <location>
        <begin position="1"/>
        <end position="40"/>
    </location>
</feature>
<evidence type="ECO:0000256" key="1">
    <source>
        <dbReference type="SAM" id="MobiDB-lite"/>
    </source>
</evidence>
<proteinExistence type="predicted"/>
<keyword evidence="3" id="KW-1185">Reference proteome</keyword>
<dbReference type="EMBL" id="AACS02000003">
    <property type="protein sequence ID" value="EFI28219.1"/>
    <property type="molecule type" value="Genomic_DNA"/>
</dbReference>
<dbReference type="KEGG" id="cci:CC1G_14244"/>
<accession>D6RLQ1</accession>
<dbReference type="HOGENOM" id="CLU_2979015_0_0_1"/>
<organism evidence="2 3">
    <name type="scientific">Coprinopsis cinerea (strain Okayama-7 / 130 / ATCC MYA-4618 / FGSC 9003)</name>
    <name type="common">Inky cap fungus</name>
    <name type="synonym">Hormographiella aspergillata</name>
    <dbReference type="NCBI Taxonomy" id="240176"/>
    <lineage>
        <taxon>Eukaryota</taxon>
        <taxon>Fungi</taxon>
        <taxon>Dikarya</taxon>
        <taxon>Basidiomycota</taxon>
        <taxon>Agaricomycotina</taxon>
        <taxon>Agaricomycetes</taxon>
        <taxon>Agaricomycetidae</taxon>
        <taxon>Agaricales</taxon>
        <taxon>Agaricineae</taxon>
        <taxon>Psathyrellaceae</taxon>
        <taxon>Coprinopsis</taxon>
    </lineage>
</organism>
<dbReference type="Proteomes" id="UP000001861">
    <property type="component" value="Unassembled WGS sequence"/>
</dbReference>
<dbReference type="InParanoid" id="D6RLQ1"/>
<gene>
    <name evidence="2" type="ORF">CC1G_14244</name>
</gene>
<name>D6RLQ1_COPC7</name>
<dbReference type="VEuPathDB" id="FungiDB:CC1G_14244"/>
<comment type="caution">
    <text evidence="2">The sequence shown here is derived from an EMBL/GenBank/DDBJ whole genome shotgun (WGS) entry which is preliminary data.</text>
</comment>